<dbReference type="SUPFAM" id="SSF49452">
    <property type="entry name" value="Starch-binding domain-like"/>
    <property type="match status" value="1"/>
</dbReference>
<dbReference type="SUPFAM" id="SSF117074">
    <property type="entry name" value="Hypothetical protein PA1324"/>
    <property type="match status" value="1"/>
</dbReference>
<proteinExistence type="predicted"/>
<dbReference type="RefSeq" id="WP_011775871.1">
    <property type="nucleotide sequence ID" value="NC_008711.1"/>
</dbReference>
<reference evidence="3 4" key="1">
    <citation type="journal article" date="2006" name="PLoS Genet.">
        <title>Secrets of soil survival revealed by the genome sequence of Arthrobacter aurescens TC1.</title>
        <authorList>
            <person name="Mongodin E.F."/>
            <person name="Shapir N."/>
            <person name="Daugherty S.C."/>
            <person name="DeBoy R.T."/>
            <person name="Emerson J.B."/>
            <person name="Shvartzbeyn A."/>
            <person name="Radune D."/>
            <person name="Vamathevan J."/>
            <person name="Riggs F."/>
            <person name="Grinberg V."/>
            <person name="Khouri H."/>
            <person name="Wackett L.P."/>
            <person name="Nelson K.E."/>
            <person name="Sadowsky M.J."/>
        </authorList>
    </citation>
    <scope>NUCLEOTIDE SEQUENCE [LARGE SCALE GENOMIC DNA]</scope>
    <source>
        <strain evidence="3 4">TC1</strain>
    </source>
</reference>
<dbReference type="Gene3D" id="2.60.40.1120">
    <property type="entry name" value="Carboxypeptidase-like, regulatory domain"/>
    <property type="match status" value="1"/>
</dbReference>
<dbReference type="HOGENOM" id="CLU_384342_0_0_11"/>
<dbReference type="Proteomes" id="UP000000637">
    <property type="component" value="Chromosome"/>
</dbReference>
<dbReference type="OrthoDB" id="3771655at2"/>
<feature type="domain" description="SLH" evidence="2">
    <location>
        <begin position="574"/>
        <end position="636"/>
    </location>
</feature>
<accession>A1R9N1</accession>
<dbReference type="InterPro" id="IPR013784">
    <property type="entry name" value="Carb-bd-like_fold"/>
</dbReference>
<organism evidence="3 4">
    <name type="scientific">Paenarthrobacter aurescens (strain TC1)</name>
    <dbReference type="NCBI Taxonomy" id="290340"/>
    <lineage>
        <taxon>Bacteria</taxon>
        <taxon>Bacillati</taxon>
        <taxon>Actinomycetota</taxon>
        <taxon>Actinomycetes</taxon>
        <taxon>Micrococcales</taxon>
        <taxon>Micrococcaceae</taxon>
        <taxon>Paenarthrobacter</taxon>
    </lineage>
</organism>
<dbReference type="GO" id="GO:0030246">
    <property type="term" value="F:carbohydrate binding"/>
    <property type="evidence" value="ECO:0007669"/>
    <property type="project" value="InterPro"/>
</dbReference>
<dbReference type="eggNOG" id="COG4932">
    <property type="taxonomic scope" value="Bacteria"/>
</dbReference>
<dbReference type="Pfam" id="PF00395">
    <property type="entry name" value="SLH"/>
    <property type="match status" value="1"/>
</dbReference>
<evidence type="ECO:0000313" key="3">
    <source>
        <dbReference type="EMBL" id="ABM09120.1"/>
    </source>
</evidence>
<evidence type="ECO:0000313" key="4">
    <source>
        <dbReference type="Proteomes" id="UP000000637"/>
    </source>
</evidence>
<feature type="signal peptide" evidence="1">
    <location>
        <begin position="1"/>
        <end position="34"/>
    </location>
</feature>
<feature type="chain" id="PRO_5002636083" evidence="1">
    <location>
        <begin position="35"/>
        <end position="636"/>
    </location>
</feature>
<dbReference type="KEGG" id="aau:AAur_3247"/>
<dbReference type="Pfam" id="PF13620">
    <property type="entry name" value="CarboxypepD_reg"/>
    <property type="match status" value="1"/>
</dbReference>
<protein>
    <submittedName>
        <fullName evidence="3">S-layer domain protein</fullName>
    </submittedName>
</protein>
<feature type="domain" description="SLH" evidence="2">
    <location>
        <begin position="512"/>
        <end position="573"/>
    </location>
</feature>
<feature type="domain" description="SLH" evidence="2">
    <location>
        <begin position="443"/>
        <end position="509"/>
    </location>
</feature>
<keyword evidence="1" id="KW-0732">Signal</keyword>
<keyword evidence="4" id="KW-1185">Reference proteome</keyword>
<dbReference type="AlphaFoldDB" id="A1R9N1"/>
<dbReference type="InterPro" id="IPR001119">
    <property type="entry name" value="SLH_dom"/>
</dbReference>
<evidence type="ECO:0000259" key="2">
    <source>
        <dbReference type="PROSITE" id="PS51272"/>
    </source>
</evidence>
<name>A1R9N1_PAEAT</name>
<sequence>MRGYSRGRFRLAITLLAALVLGALPAGIASPAFAAATGSISGTVTVPAGVDASKITVFAGPEVGYYQTANVASDGTFTVSGLPAGNVWVNFNYPFQPSPVVNAHYSTSPDGSKTLVNVSPGATTTGINQTLKPAAFISGKVSVPAGSAAFTGQVNVIKGPDYANSGYAGNAFLQSSDSGNYVVGGLAPGTYKIQFQAQSGWANMWHGGVAGVGSSQSVTVTEGQQLAGIQDTAVAAATIGGSIAGAPAPGPTMSGPGMSITAIAQDGTVAASTVMETSQTTYALKNLLPGTYTVQFNRTKGFVSKYEAQLYKDLPESGGAANATPVIVAAGQTLNSVNATVRQGGTLTGKILGSTGAPLSGVRVNVYTKDESLVTRFSYTAADGTFNVTGLTTGLYFVSAEPEGAGPIYSGNVLNATNARSVSSFVGQNTNLGTLSYATATQGTRGFDDVPLGAQFQDEILWLANAGISTGWEDNGSRTYQPLTPVNRDAMAAFMYRLLGEPEFTPPAVSPFADLPTDAKFYKEITWLADKGITTGWEEADKTKTYRPLQPVNRDAMAAFMYRLAEQPEFTAPATSPFIDLPVGAQFYKEITWLAAQGISTGWAEAGGKAFKPLLPVNRDAMAAFMFRYNTKFGPS</sequence>
<dbReference type="eggNOG" id="COG1404">
    <property type="taxonomic scope" value="Bacteria"/>
</dbReference>
<evidence type="ECO:0000256" key="1">
    <source>
        <dbReference type="SAM" id="SignalP"/>
    </source>
</evidence>
<dbReference type="EMBL" id="CP000474">
    <property type="protein sequence ID" value="ABM09120.1"/>
    <property type="molecule type" value="Genomic_DNA"/>
</dbReference>
<dbReference type="PROSITE" id="PS51272">
    <property type="entry name" value="SLH"/>
    <property type="match status" value="3"/>
</dbReference>
<gene>
    <name evidence="3" type="ordered locus">AAur_3247</name>
</gene>
<dbReference type="STRING" id="290340.AAur_3247"/>